<dbReference type="InterPro" id="IPR036889">
    <property type="entry name" value="mOase_MmoB_DmpM_sf"/>
</dbReference>
<organism evidence="2 3">
    <name type="scientific">Panacagrimonas perspica</name>
    <dbReference type="NCBI Taxonomy" id="381431"/>
    <lineage>
        <taxon>Bacteria</taxon>
        <taxon>Pseudomonadati</taxon>
        <taxon>Pseudomonadota</taxon>
        <taxon>Gammaproteobacteria</taxon>
        <taxon>Nevskiales</taxon>
        <taxon>Nevskiaceae</taxon>
        <taxon>Panacagrimonas</taxon>
    </lineage>
</organism>
<keyword evidence="3" id="KW-1185">Reference proteome</keyword>
<dbReference type="Gene3D" id="3.90.56.10">
    <property type="entry name" value="Monooxygenase component MmoB/DmpM"/>
    <property type="match status" value="1"/>
</dbReference>
<proteinExistence type="inferred from homology"/>
<dbReference type="EMBL" id="SOBT01000009">
    <property type="protein sequence ID" value="TDU28524.1"/>
    <property type="molecule type" value="Genomic_DNA"/>
</dbReference>
<keyword evidence="2" id="KW-0560">Oxidoreductase</keyword>
<dbReference type="AlphaFoldDB" id="A0A4R7P431"/>
<reference evidence="2 3" key="1">
    <citation type="submission" date="2019-03" db="EMBL/GenBank/DDBJ databases">
        <title>Genomic Encyclopedia of Type Strains, Phase IV (KMG-IV): sequencing the most valuable type-strain genomes for metagenomic binning, comparative biology and taxonomic classification.</title>
        <authorList>
            <person name="Goeker M."/>
        </authorList>
    </citation>
    <scope>NUCLEOTIDE SEQUENCE [LARGE SCALE GENOMIC DNA]</scope>
    <source>
        <strain evidence="2 3">DSM 26377</strain>
    </source>
</reference>
<comment type="caution">
    <text evidence="2">The sequence shown here is derived from an EMBL/GenBank/DDBJ whole genome shotgun (WGS) entry which is preliminary data.</text>
</comment>
<evidence type="ECO:0000256" key="1">
    <source>
        <dbReference type="ARBA" id="ARBA00006313"/>
    </source>
</evidence>
<comment type="similarity">
    <text evidence="1">Belongs to the TmoD/XamoD family.</text>
</comment>
<dbReference type="Pfam" id="PF02406">
    <property type="entry name" value="MmoB_DmpM"/>
    <property type="match status" value="1"/>
</dbReference>
<dbReference type="RefSeq" id="WP_133882064.1">
    <property type="nucleotide sequence ID" value="NZ_MWIN01000011.1"/>
</dbReference>
<protein>
    <submittedName>
        <fullName evidence="2">Phenol 2-monooxygenase P2 subunit</fullName>
    </submittedName>
</protein>
<evidence type="ECO:0000313" key="3">
    <source>
        <dbReference type="Proteomes" id="UP000295341"/>
    </source>
</evidence>
<dbReference type="InterPro" id="IPR003454">
    <property type="entry name" value="MOase_MmoB_DmpM"/>
</dbReference>
<sequence>MATNSTQPVFIAFQDNNDTRPIIDAIMADNPNAKLNEMPALVKIDCPGRLVVKRETISEHAGRDFDLREIYINLISLAGEVDESEDEFVLEWKSR</sequence>
<dbReference type="OrthoDB" id="9805636at2"/>
<dbReference type="GO" id="GO:0004497">
    <property type="term" value="F:monooxygenase activity"/>
    <property type="evidence" value="ECO:0007669"/>
    <property type="project" value="UniProtKB-KW"/>
</dbReference>
<name>A0A4R7P431_9GAMM</name>
<dbReference type="SUPFAM" id="SSF56029">
    <property type="entry name" value="Monooxygenase (hydroxylase) regulatory protein"/>
    <property type="match status" value="1"/>
</dbReference>
<keyword evidence="2" id="KW-0503">Monooxygenase</keyword>
<accession>A0A4R7P431</accession>
<evidence type="ECO:0000313" key="2">
    <source>
        <dbReference type="EMBL" id="TDU28524.1"/>
    </source>
</evidence>
<gene>
    <name evidence="2" type="ORF">DFR24_2896</name>
</gene>
<dbReference type="Proteomes" id="UP000295341">
    <property type="component" value="Unassembled WGS sequence"/>
</dbReference>